<gene>
    <name evidence="1" type="ORF">HNP48_004528</name>
</gene>
<comment type="caution">
    <text evidence="1">The sequence shown here is derived from an EMBL/GenBank/DDBJ whole genome shotgun (WGS) entry which is preliminary data.</text>
</comment>
<dbReference type="InterPro" id="IPR011042">
    <property type="entry name" value="6-blade_b-propeller_TolB-like"/>
</dbReference>
<sequence length="711" mass="72053">MPDTALNERLQRTGLLAALVVPMLTACGGGSGDSGEPSAPPPAPATAVSLLAGNPIADGNQDGASKSSASFSTQVAGMALGPSGEVVIADTGNNLIRKLSANQEQVSTLAGSTGPGAFNAPTAVAVDAAGNTYVADTASHLVRKITPAGAVTTLAGQAGVCANQDGAGTTATLCSPTSIAVDKAGSVYVAEGTGRTDRSGTDPAVAGRIRKITANGTVSTLVAQASQSPSNMGYGATAYKPVLLAADSAGTLHSADSNDGVIRKYMADGQATVVSGGRFRNIRAITFDPADRLFVLDNVVDSSSNPMFGVVNQPTIHRVGNDGSVTTVVRAQTACITLGVSDLCQPLAMVAKADGQLLVAERSSGRDRLNPYLQLRSYTEQGTYTVAAGPVAPTGTNDAQGADARFDNPWSLAASPSGTLYVRDKGNTTIRTVQADGQVRTLGQPGGQCAAVTGLASELLSRESALATDGAGNLYSHIDSRILKMGNNKCEVVLLADLKPLLNRFLSNALTGIAADSAGNVYVSTYLGAIYKVDTKGTATLFAGSEGTVGHRDGTGQAAQFAWLGQMATDAAGNVYVVDGLYYSAKLGPTIRKITPEGVVTTLAGNPNAAPGHADGVGAAARFSVDLRAELKTASLAVDKNGNVYVSDPANGVIRKITPAGQVSTPVGQLGRRGFAAGDLPGVINRPGGIAIRDSVLYASIANGVIQVKLP</sequence>
<reference evidence="1 2" key="1">
    <citation type="submission" date="2020-08" db="EMBL/GenBank/DDBJ databases">
        <title>Functional genomics of gut bacteria from endangered species of beetles.</title>
        <authorList>
            <person name="Carlos-Shanley C."/>
        </authorList>
    </citation>
    <scope>NUCLEOTIDE SEQUENCE [LARGE SCALE GENOMIC DNA]</scope>
    <source>
        <strain evidence="1 2">S00198</strain>
    </source>
</reference>
<organism evidence="1 2">
    <name type="scientific">Acidovorax soli</name>
    <dbReference type="NCBI Taxonomy" id="592050"/>
    <lineage>
        <taxon>Bacteria</taxon>
        <taxon>Pseudomonadati</taxon>
        <taxon>Pseudomonadota</taxon>
        <taxon>Betaproteobacteria</taxon>
        <taxon>Burkholderiales</taxon>
        <taxon>Comamonadaceae</taxon>
        <taxon>Acidovorax</taxon>
    </lineage>
</organism>
<accession>A0A7X0UB05</accession>
<dbReference type="PANTHER" id="PTHR13833:SF71">
    <property type="entry name" value="NHL DOMAIN-CONTAINING PROTEIN"/>
    <property type="match status" value="1"/>
</dbReference>
<evidence type="ECO:0000313" key="1">
    <source>
        <dbReference type="EMBL" id="MBB6561826.1"/>
    </source>
</evidence>
<dbReference type="SUPFAM" id="SSF101898">
    <property type="entry name" value="NHL repeat"/>
    <property type="match status" value="3"/>
</dbReference>
<evidence type="ECO:0008006" key="3">
    <source>
        <dbReference type="Google" id="ProtNLM"/>
    </source>
</evidence>
<keyword evidence="2" id="KW-1185">Reference proteome</keyword>
<dbReference type="Gene3D" id="2.120.10.30">
    <property type="entry name" value="TolB, C-terminal domain"/>
    <property type="match status" value="6"/>
</dbReference>
<dbReference type="RefSeq" id="WP_184861277.1">
    <property type="nucleotide sequence ID" value="NZ_JACHLK010000010.1"/>
</dbReference>
<dbReference type="PANTHER" id="PTHR13833">
    <property type="match status" value="1"/>
</dbReference>
<protein>
    <recommendedName>
        <fullName evidence="3">NHL repeat-containing protein</fullName>
    </recommendedName>
</protein>
<dbReference type="EMBL" id="JACHLK010000010">
    <property type="protein sequence ID" value="MBB6561826.1"/>
    <property type="molecule type" value="Genomic_DNA"/>
</dbReference>
<dbReference type="AlphaFoldDB" id="A0A7X0UB05"/>
<dbReference type="Proteomes" id="UP000575083">
    <property type="component" value="Unassembled WGS sequence"/>
</dbReference>
<proteinExistence type="predicted"/>
<name>A0A7X0UB05_9BURK</name>
<evidence type="ECO:0000313" key="2">
    <source>
        <dbReference type="Proteomes" id="UP000575083"/>
    </source>
</evidence>